<keyword evidence="13 14" id="KW-0521">NADP</keyword>
<dbReference type="EMBL" id="CP022983">
    <property type="protein sequence ID" value="ASV66396.1"/>
    <property type="molecule type" value="Genomic_DNA"/>
</dbReference>
<comment type="pathway">
    <text evidence="2 14">Amino-acid biosynthesis; L-methionine biosynthesis via de novo pathway; L-homoserine from L-aspartate: step 3/3.</text>
</comment>
<evidence type="ECO:0000256" key="5">
    <source>
        <dbReference type="ARBA" id="ARBA00013376"/>
    </source>
</evidence>
<dbReference type="OrthoDB" id="9808167at2"/>
<comment type="pathway">
    <text evidence="1 14">Amino-acid biosynthesis; L-threonine biosynthesis; L-threonine from L-aspartate: step 3/5.</text>
</comment>
<keyword evidence="8 14" id="KW-0560">Oxidoreductase</keyword>
<dbReference type="RefSeq" id="WP_095369971.1">
    <property type="nucleotide sequence ID" value="NZ_CP022983.1"/>
</dbReference>
<dbReference type="PANTHER" id="PTHR43331:SF1">
    <property type="entry name" value="HOMOSERINE DEHYDROGENASE"/>
    <property type="match status" value="1"/>
</dbReference>
<feature type="binding site" evidence="13">
    <location>
        <begin position="8"/>
        <end position="15"/>
    </location>
    <ligand>
        <name>NADP(+)</name>
        <dbReference type="ChEBI" id="CHEBI:58349"/>
    </ligand>
</feature>
<dbReference type="GO" id="GO:0004412">
    <property type="term" value="F:homoserine dehydrogenase activity"/>
    <property type="evidence" value="ECO:0007669"/>
    <property type="project" value="UniProtKB-EC"/>
</dbReference>
<dbReference type="PROSITE" id="PS01042">
    <property type="entry name" value="HOMOSER_DHGENASE"/>
    <property type="match status" value="1"/>
</dbReference>
<name>A0A248TE04_9BACI</name>
<dbReference type="NCBIfam" id="NF004976">
    <property type="entry name" value="PRK06349.1"/>
    <property type="match status" value="1"/>
</dbReference>
<dbReference type="InterPro" id="IPR019811">
    <property type="entry name" value="HDH_CS"/>
</dbReference>
<reference evidence="18 19" key="1">
    <citation type="submission" date="2017-08" db="EMBL/GenBank/DDBJ databases">
        <title>Complete Genome Sequence of Bacillus kochii Oregon-R-modENCODE STRAIN BDGP4, isolated from Drosophila melanogaster gut.</title>
        <authorList>
            <person name="Wan K.H."/>
            <person name="Yu C."/>
            <person name="Park S."/>
            <person name="Hammonds A.S."/>
            <person name="Booth B.W."/>
            <person name="Celniker S.E."/>
        </authorList>
    </citation>
    <scope>NUCLEOTIDE SEQUENCE [LARGE SCALE GENOMIC DNA]</scope>
    <source>
        <strain evidence="18 19">BDGP4</strain>
    </source>
</reference>
<evidence type="ECO:0000259" key="16">
    <source>
        <dbReference type="Pfam" id="PF00742"/>
    </source>
</evidence>
<protein>
    <recommendedName>
        <fullName evidence="5 14">Homoserine dehydrogenase</fullName>
        <ecNumber evidence="4 14">1.1.1.3</ecNumber>
    </recommendedName>
</protein>
<evidence type="ECO:0000256" key="3">
    <source>
        <dbReference type="ARBA" id="ARBA00006753"/>
    </source>
</evidence>
<proteinExistence type="inferred from homology"/>
<feature type="active site" description="Proton donor" evidence="12">
    <location>
        <position position="203"/>
    </location>
</feature>
<evidence type="ECO:0000256" key="2">
    <source>
        <dbReference type="ARBA" id="ARBA00005062"/>
    </source>
</evidence>
<dbReference type="PIRSF" id="PIRSF000098">
    <property type="entry name" value="Homoser_dehydrog"/>
    <property type="match status" value="1"/>
</dbReference>
<evidence type="ECO:0000256" key="10">
    <source>
        <dbReference type="ARBA" id="ARBA00023167"/>
    </source>
</evidence>
<dbReference type="InterPro" id="IPR005106">
    <property type="entry name" value="Asp/hSer_DH_NAD-bd"/>
</dbReference>
<evidence type="ECO:0000256" key="12">
    <source>
        <dbReference type="PIRSR" id="PIRSR000098-1"/>
    </source>
</evidence>
<dbReference type="EC" id="1.1.1.3" evidence="4 14"/>
<evidence type="ECO:0000256" key="1">
    <source>
        <dbReference type="ARBA" id="ARBA00005056"/>
    </source>
</evidence>
<comment type="similarity">
    <text evidence="3 15">Belongs to the homoserine dehydrogenase family.</text>
</comment>
<keyword evidence="7 14" id="KW-0791">Threonine biosynthesis</keyword>
<dbReference type="GO" id="GO:0050661">
    <property type="term" value="F:NADP binding"/>
    <property type="evidence" value="ECO:0007669"/>
    <property type="project" value="InterPro"/>
</dbReference>
<comment type="catalytic activity">
    <reaction evidence="11">
        <text>L-homoserine + NADP(+) = L-aspartate 4-semialdehyde + NADPH + H(+)</text>
        <dbReference type="Rhea" id="RHEA:15761"/>
        <dbReference type="ChEBI" id="CHEBI:15378"/>
        <dbReference type="ChEBI" id="CHEBI:57476"/>
        <dbReference type="ChEBI" id="CHEBI:57783"/>
        <dbReference type="ChEBI" id="CHEBI:58349"/>
        <dbReference type="ChEBI" id="CHEBI:537519"/>
        <dbReference type="EC" id="1.1.1.3"/>
    </reaction>
    <physiologicalReaction direction="right-to-left" evidence="11">
        <dbReference type="Rhea" id="RHEA:15763"/>
    </physiologicalReaction>
</comment>
<feature type="domain" description="Aspartate/homoserine dehydrogenase NAD-binding" evidence="17">
    <location>
        <begin position="9"/>
        <end position="126"/>
    </location>
</feature>
<gene>
    <name evidence="18" type="ORF">CKF48_02995</name>
</gene>
<evidence type="ECO:0000256" key="11">
    <source>
        <dbReference type="ARBA" id="ARBA00048841"/>
    </source>
</evidence>
<evidence type="ECO:0000259" key="17">
    <source>
        <dbReference type="Pfam" id="PF03447"/>
    </source>
</evidence>
<dbReference type="GO" id="GO:0009086">
    <property type="term" value="P:methionine biosynthetic process"/>
    <property type="evidence" value="ECO:0007669"/>
    <property type="project" value="UniProtKB-KW"/>
</dbReference>
<sequence length="398" mass="44137">MTINIALLGYGTVGKGVYRTIQQHQGRLQKLLSEEVKVVAILVRDIKKHTAPDQSVMLTNQYEKIQQLENIDVVIDAIVGIEPAATYLQSAIEKGRHVITANKEMFAEKSNILRELAKKYHVSVGYEATVAGGIPIIQTLKKLLNANKVTKVEGILNGTSNFILTKMREEQLSFDNALALAQKLGYAEADPTNDVEGFDAYYKAAILSELIYGEKPKSEQIERNGIASIAKSDITFFNELGLRYKHVATIEYAHSQVKCAVRPVLVESNHPLYQVEGVQNAIHIEADIVGSISLQGPGAGMYPTASAIIEDLIHLSEKDQEYTFNEESTLDQQRSAKTSWIAYGRSALQQLPEGAEIMKMIANDTWVVEIEGDLRIEDASLIQILGDATRLKEMKKIH</sequence>
<evidence type="ECO:0000256" key="7">
    <source>
        <dbReference type="ARBA" id="ARBA00022697"/>
    </source>
</evidence>
<keyword evidence="19" id="KW-1185">Reference proteome</keyword>
<evidence type="ECO:0000256" key="8">
    <source>
        <dbReference type="ARBA" id="ARBA00023002"/>
    </source>
</evidence>
<evidence type="ECO:0000256" key="14">
    <source>
        <dbReference type="RuleBase" id="RU000579"/>
    </source>
</evidence>
<evidence type="ECO:0000256" key="4">
    <source>
        <dbReference type="ARBA" id="ARBA00013213"/>
    </source>
</evidence>
<dbReference type="Gene3D" id="3.40.50.720">
    <property type="entry name" value="NAD(P)-binding Rossmann-like Domain"/>
    <property type="match status" value="1"/>
</dbReference>
<dbReference type="GO" id="GO:0009088">
    <property type="term" value="P:threonine biosynthetic process"/>
    <property type="evidence" value="ECO:0007669"/>
    <property type="project" value="UniProtKB-UniPathway"/>
</dbReference>
<feature type="binding site" evidence="13">
    <location>
        <position position="188"/>
    </location>
    <ligand>
        <name>L-homoserine</name>
        <dbReference type="ChEBI" id="CHEBI:57476"/>
    </ligand>
</feature>
<keyword evidence="9" id="KW-0915">Sodium</keyword>
<dbReference type="SUPFAM" id="SSF55347">
    <property type="entry name" value="Glyceraldehyde-3-phosphate dehydrogenase-like, C-terminal domain"/>
    <property type="match status" value="1"/>
</dbReference>
<dbReference type="KEGG" id="bko:CKF48_02995"/>
<accession>A0A248TE04</accession>
<dbReference type="InterPro" id="IPR016204">
    <property type="entry name" value="HDH"/>
</dbReference>
<dbReference type="InterPro" id="IPR001342">
    <property type="entry name" value="HDH_cat"/>
</dbReference>
<feature type="domain" description="Homoserine dehydrogenase catalytic" evidence="16">
    <location>
        <begin position="135"/>
        <end position="313"/>
    </location>
</feature>
<dbReference type="Gene3D" id="3.30.360.10">
    <property type="entry name" value="Dihydrodipicolinate Reductase, domain 2"/>
    <property type="match status" value="1"/>
</dbReference>
<keyword evidence="10 14" id="KW-0486">Methionine biosynthesis</keyword>
<evidence type="ECO:0000256" key="13">
    <source>
        <dbReference type="PIRSR" id="PIRSR000098-2"/>
    </source>
</evidence>
<dbReference type="PANTHER" id="PTHR43331">
    <property type="entry name" value="HOMOSERINE DEHYDROGENASE"/>
    <property type="match status" value="1"/>
</dbReference>
<dbReference type="UniPathway" id="UPA00051">
    <property type="reaction ID" value="UER00465"/>
</dbReference>
<dbReference type="Pfam" id="PF03447">
    <property type="entry name" value="NAD_binding_3"/>
    <property type="match status" value="1"/>
</dbReference>
<dbReference type="InterPro" id="IPR036291">
    <property type="entry name" value="NAD(P)-bd_dom_sf"/>
</dbReference>
<evidence type="ECO:0000313" key="18">
    <source>
        <dbReference type="EMBL" id="ASV66396.1"/>
    </source>
</evidence>
<evidence type="ECO:0000256" key="9">
    <source>
        <dbReference type="ARBA" id="ARBA00023053"/>
    </source>
</evidence>
<dbReference type="AlphaFoldDB" id="A0A248TE04"/>
<feature type="binding site" evidence="13">
    <location>
        <position position="103"/>
    </location>
    <ligand>
        <name>NADPH</name>
        <dbReference type="ChEBI" id="CHEBI:57783"/>
    </ligand>
</feature>
<dbReference type="UniPathway" id="UPA00050">
    <property type="reaction ID" value="UER00063"/>
</dbReference>
<keyword evidence="6 14" id="KW-0028">Amino-acid biosynthesis</keyword>
<evidence type="ECO:0000256" key="6">
    <source>
        <dbReference type="ARBA" id="ARBA00022605"/>
    </source>
</evidence>
<dbReference type="SUPFAM" id="SSF51735">
    <property type="entry name" value="NAD(P)-binding Rossmann-fold domains"/>
    <property type="match status" value="1"/>
</dbReference>
<evidence type="ECO:0000313" key="19">
    <source>
        <dbReference type="Proteomes" id="UP000215137"/>
    </source>
</evidence>
<dbReference type="Pfam" id="PF00742">
    <property type="entry name" value="Homoserine_dh"/>
    <property type="match status" value="1"/>
</dbReference>
<organism evidence="18 19">
    <name type="scientific">Cytobacillus kochii</name>
    <dbReference type="NCBI Taxonomy" id="859143"/>
    <lineage>
        <taxon>Bacteria</taxon>
        <taxon>Bacillati</taxon>
        <taxon>Bacillota</taxon>
        <taxon>Bacilli</taxon>
        <taxon>Bacillales</taxon>
        <taxon>Bacillaceae</taxon>
        <taxon>Cytobacillus</taxon>
    </lineage>
</organism>
<evidence type="ECO:0000256" key="15">
    <source>
        <dbReference type="RuleBase" id="RU004171"/>
    </source>
</evidence>
<dbReference type="Proteomes" id="UP000215137">
    <property type="component" value="Chromosome"/>
</dbReference>
<dbReference type="FunFam" id="3.30.360.10:FF:000005">
    <property type="entry name" value="Homoserine dehydrogenase"/>
    <property type="match status" value="1"/>
</dbReference>